<feature type="transmembrane region" description="Helical" evidence="5">
    <location>
        <begin position="221"/>
        <end position="240"/>
    </location>
</feature>
<feature type="domain" description="STAS" evidence="6">
    <location>
        <begin position="457"/>
        <end position="571"/>
    </location>
</feature>
<comment type="caution">
    <text evidence="7">The sequence shown here is derived from an EMBL/GenBank/DDBJ whole genome shotgun (WGS) entry which is preliminary data.</text>
</comment>
<keyword evidence="2 5" id="KW-0812">Transmembrane</keyword>
<dbReference type="Pfam" id="PF00916">
    <property type="entry name" value="Sulfate_transp"/>
    <property type="match status" value="1"/>
</dbReference>
<feature type="transmembrane region" description="Helical" evidence="5">
    <location>
        <begin position="195"/>
        <end position="214"/>
    </location>
</feature>
<dbReference type="Proteomes" id="UP000436694">
    <property type="component" value="Unassembled WGS sequence"/>
</dbReference>
<dbReference type="RefSeq" id="WP_153548846.1">
    <property type="nucleotide sequence ID" value="NZ_WIXK01000009.1"/>
</dbReference>
<dbReference type="Gene3D" id="3.30.750.24">
    <property type="entry name" value="STAS domain"/>
    <property type="match status" value="1"/>
</dbReference>
<dbReference type="GO" id="GO:0016020">
    <property type="term" value="C:membrane"/>
    <property type="evidence" value="ECO:0007669"/>
    <property type="project" value="UniProtKB-SubCell"/>
</dbReference>
<dbReference type="PANTHER" id="PTHR11814">
    <property type="entry name" value="SULFATE TRANSPORTER"/>
    <property type="match status" value="1"/>
</dbReference>
<dbReference type="AlphaFoldDB" id="A0A844B0X0"/>
<dbReference type="CDD" id="cd07042">
    <property type="entry name" value="STAS_SulP_like_sulfate_transporter"/>
    <property type="match status" value="1"/>
</dbReference>
<name>A0A844B0X0_9RHOB</name>
<dbReference type="GO" id="GO:0055085">
    <property type="term" value="P:transmembrane transport"/>
    <property type="evidence" value="ECO:0007669"/>
    <property type="project" value="InterPro"/>
</dbReference>
<feature type="transmembrane region" description="Helical" evidence="5">
    <location>
        <begin position="344"/>
        <end position="365"/>
    </location>
</feature>
<dbReference type="InterPro" id="IPR036513">
    <property type="entry name" value="STAS_dom_sf"/>
</dbReference>
<proteinExistence type="predicted"/>
<feature type="transmembrane region" description="Helical" evidence="5">
    <location>
        <begin position="401"/>
        <end position="431"/>
    </location>
</feature>
<evidence type="ECO:0000256" key="2">
    <source>
        <dbReference type="ARBA" id="ARBA00022692"/>
    </source>
</evidence>
<evidence type="ECO:0000259" key="6">
    <source>
        <dbReference type="PROSITE" id="PS50801"/>
    </source>
</evidence>
<organism evidence="7 8">
    <name type="scientific">Tritonibacter aquimaris</name>
    <dbReference type="NCBI Taxonomy" id="2663379"/>
    <lineage>
        <taxon>Bacteria</taxon>
        <taxon>Pseudomonadati</taxon>
        <taxon>Pseudomonadota</taxon>
        <taxon>Alphaproteobacteria</taxon>
        <taxon>Rhodobacterales</taxon>
        <taxon>Paracoccaceae</taxon>
        <taxon>Tritonibacter</taxon>
    </lineage>
</organism>
<evidence type="ECO:0000256" key="3">
    <source>
        <dbReference type="ARBA" id="ARBA00022989"/>
    </source>
</evidence>
<gene>
    <name evidence="7" type="ORF">GG681_14995</name>
</gene>
<dbReference type="InterPro" id="IPR011547">
    <property type="entry name" value="SLC26A/SulP_dom"/>
</dbReference>
<comment type="subcellular location">
    <subcellularLocation>
        <location evidence="1">Membrane</location>
        <topology evidence="1">Multi-pass membrane protein</topology>
    </subcellularLocation>
</comment>
<feature type="transmembrane region" description="Helical" evidence="5">
    <location>
        <begin position="143"/>
        <end position="165"/>
    </location>
</feature>
<keyword evidence="8" id="KW-1185">Reference proteome</keyword>
<keyword evidence="3 5" id="KW-1133">Transmembrane helix</keyword>
<feature type="transmembrane region" description="Helical" evidence="5">
    <location>
        <begin position="42"/>
        <end position="62"/>
    </location>
</feature>
<dbReference type="PROSITE" id="PS50801">
    <property type="entry name" value="STAS"/>
    <property type="match status" value="1"/>
</dbReference>
<dbReference type="Pfam" id="PF01740">
    <property type="entry name" value="STAS"/>
    <property type="match status" value="1"/>
</dbReference>
<dbReference type="EMBL" id="WIXK01000009">
    <property type="protein sequence ID" value="MQY43952.1"/>
    <property type="molecule type" value="Genomic_DNA"/>
</dbReference>
<sequence length="606" mass="64142">MAAHKVGKQSGAKQALRELGSQLTPIRPWFGQITKGTLRADAAAGLTNAAIVLPQGVAFAIIAGLPPEYGLFTAMVVTVVAGFWGSSMIMVSGPTTAISAVLFATLSEVASPGTALFTSLAITLTLMVGALQFAAGLLRLGGLISFISHSVLTGFTAAAALLIAASQLGGVLGVETERGGGVLERLYRVWQQAEHTNWTAVTISATTLAALLITLRFNKRLPAYIIALAVGSVVGFLVGAPERGVAMFDPLSSVLPSFQAPQLDLGVLRDLLPSASALAFVGLLEAISIGKGFAMRRSEDYSSNQEIIGQGLGNMVGSFFQSYAGSGSFTRSGLNADSGAKTPLSAIFAAGFLAVLLFLVAPFVHLVPVPAMAALIIYVAWRLIDFVEIHHIFRDSRSETFILSATFATGILTELDFAILVGVLVSFSVFLRNSSNPIVSVGAPATVEGRRVFMNAHAYELDQCPQIVATRLDGPLFFASVEHVDAELQRLEPLNGQHRTRLINLVGVGKIDLSGAAFLLKEIRKSRAQGKDTFILVANPQVIRILDRFHVLEELGEQNLFPHKGEAIAAAVRNADDAICATCQSRVFKECAGKAAAVDQMLVKLE</sequence>
<feature type="transmembrane region" description="Helical" evidence="5">
    <location>
        <begin position="109"/>
        <end position="131"/>
    </location>
</feature>
<dbReference type="InterPro" id="IPR002645">
    <property type="entry name" value="STAS_dom"/>
</dbReference>
<evidence type="ECO:0000256" key="1">
    <source>
        <dbReference type="ARBA" id="ARBA00004141"/>
    </source>
</evidence>
<feature type="transmembrane region" description="Helical" evidence="5">
    <location>
        <begin position="371"/>
        <end position="389"/>
    </location>
</feature>
<keyword evidence="4 5" id="KW-0472">Membrane</keyword>
<evidence type="ECO:0000256" key="5">
    <source>
        <dbReference type="SAM" id="Phobius"/>
    </source>
</evidence>
<evidence type="ECO:0000256" key="4">
    <source>
        <dbReference type="ARBA" id="ARBA00023136"/>
    </source>
</evidence>
<evidence type="ECO:0000313" key="7">
    <source>
        <dbReference type="EMBL" id="MQY43952.1"/>
    </source>
</evidence>
<dbReference type="InterPro" id="IPR001902">
    <property type="entry name" value="SLC26A/SulP_fam"/>
</dbReference>
<protein>
    <submittedName>
        <fullName evidence="7">STAS domain-containing protein</fullName>
    </submittedName>
</protein>
<reference evidence="7 8" key="1">
    <citation type="submission" date="2019-10" db="EMBL/GenBank/DDBJ databases">
        <title>Epibacterium sp. nov., isolated from seawater.</title>
        <authorList>
            <person name="Zhang X."/>
            <person name="Li N."/>
        </authorList>
    </citation>
    <scope>NUCLEOTIDE SEQUENCE [LARGE SCALE GENOMIC DNA]</scope>
    <source>
        <strain evidence="7 8">SM1969</strain>
    </source>
</reference>
<evidence type="ECO:0000313" key="8">
    <source>
        <dbReference type="Proteomes" id="UP000436694"/>
    </source>
</evidence>
<accession>A0A844B0X0</accession>
<dbReference type="SUPFAM" id="SSF52091">
    <property type="entry name" value="SpoIIaa-like"/>
    <property type="match status" value="1"/>
</dbReference>